<reference evidence="2" key="1">
    <citation type="journal article" date="2014" name="Int. J. Syst. Evol. Microbiol.">
        <title>Complete genome sequence of Corynebacterium casei LMG S-19264T (=DSM 44701T), isolated from a smear-ripened cheese.</title>
        <authorList>
            <consortium name="US DOE Joint Genome Institute (JGI-PGF)"/>
            <person name="Walter F."/>
            <person name="Albersmeier A."/>
            <person name="Kalinowski J."/>
            <person name="Ruckert C."/>
        </authorList>
    </citation>
    <scope>NUCLEOTIDE SEQUENCE</scope>
    <source>
        <strain evidence="2">JCM 4714</strain>
    </source>
</reference>
<gene>
    <name evidence="2" type="ORF">GCM10010339_94330</name>
</gene>
<organism evidence="2 3">
    <name type="scientific">Streptomyces alanosinicus</name>
    <dbReference type="NCBI Taxonomy" id="68171"/>
    <lineage>
        <taxon>Bacteria</taxon>
        <taxon>Bacillati</taxon>
        <taxon>Actinomycetota</taxon>
        <taxon>Actinomycetes</taxon>
        <taxon>Kitasatosporales</taxon>
        <taxon>Streptomycetaceae</taxon>
        <taxon>Streptomyces</taxon>
    </lineage>
</organism>
<sequence>MSNRPLVVVEAPDERGLRVVRVRGEVVGRAWSRRDLKRLVRRAGLTDLDLDDAGRVHWLADPAQWPDHAWRRRAAGALAALGLLASATVLFYVGTQDAFNALAYGGRVVGAGFVAAALAEVAAALAVLDFWGKRRVRYSGAVVLTGVATVAATNLMFLITQLQGWSYTPFLWLWLGLALWVAWSVWMLTRQHAWQGLPRPKRVALGVVASGLAGIAGIVYSQMYVPYSTPVNIQFRVSFGDPTLSADGALLHVPAHVEFRNTGSVRVYVIGTLWKSRGWPTKFTEKGTEPGVWKREMFDYDETLRHVVYSPARMMGAGDFGSLGDRLDPGQDLSTEYTVDVPLRTGLGRIELDAYASYVRADRAKLGNESWRDASWDTTSSSQRHEWDAPAWVSGKGEDFIHSYSRIYHSSEMLNLTHATDYAASWVTFPNWQKGVDFPQGDTDPDLKVAISRDPDGVETLSDSEQEPYGMATTQVWAERSVDQLLKAAKR</sequence>
<evidence type="ECO:0000313" key="2">
    <source>
        <dbReference type="EMBL" id="GGW24549.1"/>
    </source>
</evidence>
<feature type="transmembrane region" description="Helical" evidence="1">
    <location>
        <begin position="171"/>
        <end position="189"/>
    </location>
</feature>
<dbReference type="Proteomes" id="UP000655443">
    <property type="component" value="Unassembled WGS sequence"/>
</dbReference>
<dbReference type="AlphaFoldDB" id="A0A918INY0"/>
<protein>
    <submittedName>
        <fullName evidence="2">Uncharacterized protein</fullName>
    </submittedName>
</protein>
<keyword evidence="3" id="KW-1185">Reference proteome</keyword>
<keyword evidence="1" id="KW-0472">Membrane</keyword>
<proteinExistence type="predicted"/>
<name>A0A918INY0_9ACTN</name>
<dbReference type="EMBL" id="BMVG01000093">
    <property type="protein sequence ID" value="GGW24549.1"/>
    <property type="molecule type" value="Genomic_DNA"/>
</dbReference>
<keyword evidence="1" id="KW-1133">Transmembrane helix</keyword>
<feature type="transmembrane region" description="Helical" evidence="1">
    <location>
        <begin position="113"/>
        <end position="131"/>
    </location>
</feature>
<feature type="transmembrane region" description="Helical" evidence="1">
    <location>
        <begin position="201"/>
        <end position="220"/>
    </location>
</feature>
<evidence type="ECO:0000256" key="1">
    <source>
        <dbReference type="SAM" id="Phobius"/>
    </source>
</evidence>
<reference evidence="2" key="2">
    <citation type="submission" date="2020-09" db="EMBL/GenBank/DDBJ databases">
        <authorList>
            <person name="Sun Q."/>
            <person name="Ohkuma M."/>
        </authorList>
    </citation>
    <scope>NUCLEOTIDE SEQUENCE</scope>
    <source>
        <strain evidence="2">JCM 4714</strain>
    </source>
</reference>
<keyword evidence="1" id="KW-0812">Transmembrane</keyword>
<accession>A0A918INY0</accession>
<evidence type="ECO:0000313" key="3">
    <source>
        <dbReference type="Proteomes" id="UP000655443"/>
    </source>
</evidence>
<comment type="caution">
    <text evidence="2">The sequence shown here is derived from an EMBL/GenBank/DDBJ whole genome shotgun (WGS) entry which is preliminary data.</text>
</comment>
<dbReference type="RefSeq" id="WP_189960046.1">
    <property type="nucleotide sequence ID" value="NZ_BMVG01000093.1"/>
</dbReference>
<feature type="transmembrane region" description="Helical" evidence="1">
    <location>
        <begin position="138"/>
        <end position="159"/>
    </location>
</feature>
<feature type="transmembrane region" description="Helical" evidence="1">
    <location>
        <begin position="74"/>
        <end position="93"/>
    </location>
</feature>